<organism evidence="1 2">
    <name type="scientific">Acaulospora colombiana</name>
    <dbReference type="NCBI Taxonomy" id="27376"/>
    <lineage>
        <taxon>Eukaryota</taxon>
        <taxon>Fungi</taxon>
        <taxon>Fungi incertae sedis</taxon>
        <taxon>Mucoromycota</taxon>
        <taxon>Glomeromycotina</taxon>
        <taxon>Glomeromycetes</taxon>
        <taxon>Diversisporales</taxon>
        <taxon>Acaulosporaceae</taxon>
        <taxon>Acaulospora</taxon>
    </lineage>
</organism>
<keyword evidence="2" id="KW-1185">Reference proteome</keyword>
<evidence type="ECO:0000313" key="1">
    <source>
        <dbReference type="EMBL" id="CAG8630718.1"/>
    </source>
</evidence>
<sequence length="510" mass="59707">SMGDNNEGVGNNSAFTSGSGTPFKAEKPKTSNQTTQKKGIKKLTFWRDSENAENYKVVFHVHLPEGIADRDGLGFPVVVGNIDELGKWKDPIVKLKLKKRKENFMHSLRTYWVSDQISIPITSFNEEIRYRYGFFIPRKEEKKDKSKKDDKEKDKAKDNKNDDKRKGNDKESKKGEKSGEGGGILESERDGLLERYPDYTKCHMTLKFIDEKLRETKPKDRLFLYVLLGYYIKSRTLDSSLPHHYQIHPAFPSSLLLECLEKFNPDRLPEDAHGPFLIATNSLVYHNAYYSLSFDWLKVFSLASSIDPQYRFIDLLVDREFNSETKRKLLEKLPKHVMPYINDIEENTYAKIAQWLIQMYDNVDLSYIWKDVIRHTERIDELIRQPFLDRIQANISDIEVGDLIKFFETIPKDFQNGVEEAFRTTILNRLERVYISWTWKSASDIFSVFQKPEFKWTAEDLISALDRISQSTDLNLLDIFPDLLKHLFNFENSSKKMLQILTEYWHGSKD</sequence>
<protein>
    <submittedName>
        <fullName evidence="1">7152_t:CDS:1</fullName>
    </submittedName>
</protein>
<name>A0ACA9N627_9GLOM</name>
<gene>
    <name evidence="1" type="ORF">ACOLOM_LOCUS7619</name>
</gene>
<feature type="non-terminal residue" evidence="1">
    <location>
        <position position="1"/>
    </location>
</feature>
<dbReference type="Proteomes" id="UP000789525">
    <property type="component" value="Unassembled WGS sequence"/>
</dbReference>
<comment type="caution">
    <text evidence="1">The sequence shown here is derived from an EMBL/GenBank/DDBJ whole genome shotgun (WGS) entry which is preliminary data.</text>
</comment>
<evidence type="ECO:0000313" key="2">
    <source>
        <dbReference type="Proteomes" id="UP000789525"/>
    </source>
</evidence>
<accession>A0ACA9N627</accession>
<dbReference type="EMBL" id="CAJVPT010018048">
    <property type="protein sequence ID" value="CAG8630718.1"/>
    <property type="molecule type" value="Genomic_DNA"/>
</dbReference>
<reference evidence="1" key="1">
    <citation type="submission" date="2021-06" db="EMBL/GenBank/DDBJ databases">
        <authorList>
            <person name="Kallberg Y."/>
            <person name="Tangrot J."/>
            <person name="Rosling A."/>
        </authorList>
    </citation>
    <scope>NUCLEOTIDE SEQUENCE</scope>
    <source>
        <strain evidence="1">CL356</strain>
    </source>
</reference>
<proteinExistence type="predicted"/>
<feature type="non-terminal residue" evidence="1">
    <location>
        <position position="510"/>
    </location>
</feature>